<evidence type="ECO:0008006" key="3">
    <source>
        <dbReference type="Google" id="ProtNLM"/>
    </source>
</evidence>
<organism evidence="1 2">
    <name type="scientific">Syntrophotalea acetylenivorans</name>
    <dbReference type="NCBI Taxonomy" id="1842532"/>
    <lineage>
        <taxon>Bacteria</taxon>
        <taxon>Pseudomonadati</taxon>
        <taxon>Thermodesulfobacteriota</taxon>
        <taxon>Desulfuromonadia</taxon>
        <taxon>Desulfuromonadales</taxon>
        <taxon>Syntrophotaleaceae</taxon>
        <taxon>Syntrophotalea</taxon>
    </lineage>
</organism>
<sequence length="249" mass="27439">MLFLIDFKPSKIAESVPVRPRMAIIMDDLGHETHSAKTLIDIQLPVTFAILPYTAQAGTVARLAHQNGYEVMLHIPMEPQNYPAIDPGPGALIMSMDPFAVQNQLRQWLDELPYVVGGNNHMGSRLTEDPESMGAVLEVLRERRMFFIDSRTSASSVAIIEARRKGVPAISRDVFLDNVREVPAIAREIRKLAGMARRRGSAVGICHPYPETLAALRQEAEVLREQGIDVVPVSQLLVKAKGRTVGKGG</sequence>
<dbReference type="CDD" id="cd10936">
    <property type="entry name" value="CE4_DAC2"/>
    <property type="match status" value="1"/>
</dbReference>
<protein>
    <recommendedName>
        <fullName evidence="3">Divergent polysaccharide deacetylase family protein</fullName>
    </recommendedName>
</protein>
<dbReference type="GO" id="GO:0005975">
    <property type="term" value="P:carbohydrate metabolic process"/>
    <property type="evidence" value="ECO:0007669"/>
    <property type="project" value="InterPro"/>
</dbReference>
<keyword evidence="2" id="KW-1185">Reference proteome</keyword>
<dbReference type="STRING" id="1842532.A7E78_02725"/>
<evidence type="ECO:0000313" key="1">
    <source>
        <dbReference type="EMBL" id="APG28992.1"/>
    </source>
</evidence>
<dbReference type="EMBL" id="CP015519">
    <property type="protein sequence ID" value="APG28992.1"/>
    <property type="molecule type" value="Genomic_DNA"/>
</dbReference>
<dbReference type="Pfam" id="PF04748">
    <property type="entry name" value="Polysacc_deac_2"/>
    <property type="match status" value="1"/>
</dbReference>
<dbReference type="SUPFAM" id="SSF88713">
    <property type="entry name" value="Glycoside hydrolase/deacetylase"/>
    <property type="match status" value="1"/>
</dbReference>
<dbReference type="KEGG" id="pef:A7E78_02725"/>
<dbReference type="Gene3D" id="3.20.20.370">
    <property type="entry name" value="Glycoside hydrolase/deacetylase"/>
    <property type="match status" value="1"/>
</dbReference>
<gene>
    <name evidence="1" type="ORF">A7E78_02725</name>
</gene>
<dbReference type="InterPro" id="IPR006837">
    <property type="entry name" value="Divergent_DAC"/>
</dbReference>
<dbReference type="Proteomes" id="UP000182517">
    <property type="component" value="Chromosome"/>
</dbReference>
<name>A0A1L3GST9_9BACT</name>
<dbReference type="InterPro" id="IPR011330">
    <property type="entry name" value="Glyco_hydro/deAcase_b/a-brl"/>
</dbReference>
<accession>A0A1L3GST9</accession>
<dbReference type="AlphaFoldDB" id="A0A1L3GST9"/>
<dbReference type="PANTHER" id="PTHR30105:SF2">
    <property type="entry name" value="DIVERGENT POLYSACCHARIDE DEACETYLASE SUPERFAMILY"/>
    <property type="match status" value="1"/>
</dbReference>
<dbReference type="PANTHER" id="PTHR30105">
    <property type="entry name" value="UNCHARACTERIZED YIBQ-RELATED"/>
    <property type="match status" value="1"/>
</dbReference>
<reference evidence="1 2" key="1">
    <citation type="journal article" date="2017" name="Genome Announc.">
        <title>Complete Genome Sequences of Two Acetylene-Fermenting Pelobacter acetylenicus Strains.</title>
        <authorList>
            <person name="Sutton J.M."/>
            <person name="Baesman S.M."/>
            <person name="Fierst J.L."/>
            <person name="Poret-Peterson A.T."/>
            <person name="Oremland R.S."/>
            <person name="Dunlap D.S."/>
            <person name="Akob D.M."/>
        </authorList>
    </citation>
    <scope>NUCLEOTIDE SEQUENCE [LARGE SCALE GENOMIC DNA]</scope>
    <source>
        <strain evidence="1 2">SFB93</strain>
    </source>
</reference>
<proteinExistence type="predicted"/>
<evidence type="ECO:0000313" key="2">
    <source>
        <dbReference type="Proteomes" id="UP000182517"/>
    </source>
</evidence>